<dbReference type="GeneID" id="39592233"/>
<feature type="compositionally biased region" description="Low complexity" evidence="1">
    <location>
        <begin position="83"/>
        <end position="105"/>
    </location>
</feature>
<feature type="region of interest" description="Disordered" evidence="1">
    <location>
        <begin position="446"/>
        <end position="466"/>
    </location>
</feature>
<feature type="region of interest" description="Disordered" evidence="1">
    <location>
        <begin position="1135"/>
        <end position="1226"/>
    </location>
</feature>
<organism evidence="3 4">
    <name type="scientific">Apiotrichum porosum</name>
    <dbReference type="NCBI Taxonomy" id="105984"/>
    <lineage>
        <taxon>Eukaryota</taxon>
        <taxon>Fungi</taxon>
        <taxon>Dikarya</taxon>
        <taxon>Basidiomycota</taxon>
        <taxon>Agaricomycotina</taxon>
        <taxon>Tremellomycetes</taxon>
        <taxon>Trichosporonales</taxon>
        <taxon>Trichosporonaceae</taxon>
        <taxon>Apiotrichum</taxon>
    </lineage>
</organism>
<feature type="compositionally biased region" description="Low complexity" evidence="1">
    <location>
        <begin position="896"/>
        <end position="908"/>
    </location>
</feature>
<dbReference type="STRING" id="105984.A0A427XUR9"/>
<keyword evidence="2" id="KW-0812">Transmembrane</keyword>
<feature type="transmembrane region" description="Helical" evidence="2">
    <location>
        <begin position="162"/>
        <end position="184"/>
    </location>
</feature>
<feature type="compositionally biased region" description="Basic and acidic residues" evidence="1">
    <location>
        <begin position="663"/>
        <end position="679"/>
    </location>
</feature>
<feature type="compositionally biased region" description="Low complexity" evidence="1">
    <location>
        <begin position="1209"/>
        <end position="1222"/>
    </location>
</feature>
<feature type="region of interest" description="Disordered" evidence="1">
    <location>
        <begin position="920"/>
        <end position="955"/>
    </location>
</feature>
<keyword evidence="2" id="KW-0472">Membrane</keyword>
<feature type="compositionally biased region" description="Polar residues" evidence="1">
    <location>
        <begin position="1443"/>
        <end position="1453"/>
    </location>
</feature>
<accession>A0A427XUR9</accession>
<feature type="compositionally biased region" description="Low complexity" evidence="1">
    <location>
        <begin position="1092"/>
        <end position="1105"/>
    </location>
</feature>
<evidence type="ECO:0000313" key="3">
    <source>
        <dbReference type="EMBL" id="RSH82696.1"/>
    </source>
</evidence>
<gene>
    <name evidence="3" type="ORF">EHS24_007690</name>
</gene>
<feature type="transmembrane region" description="Helical" evidence="2">
    <location>
        <begin position="208"/>
        <end position="231"/>
    </location>
</feature>
<proteinExistence type="predicted"/>
<feature type="compositionally biased region" description="Low complexity" evidence="1">
    <location>
        <begin position="1137"/>
        <end position="1148"/>
    </location>
</feature>
<feature type="compositionally biased region" description="Low complexity" evidence="1">
    <location>
        <begin position="1167"/>
        <end position="1182"/>
    </location>
</feature>
<comment type="caution">
    <text evidence="3">The sequence shown here is derived from an EMBL/GenBank/DDBJ whole genome shotgun (WGS) entry which is preliminary data.</text>
</comment>
<dbReference type="RefSeq" id="XP_028476928.1">
    <property type="nucleotide sequence ID" value="XM_028623035.1"/>
</dbReference>
<feature type="compositionally biased region" description="Low complexity" evidence="1">
    <location>
        <begin position="652"/>
        <end position="662"/>
    </location>
</feature>
<keyword evidence="4" id="KW-1185">Reference proteome</keyword>
<sequence>MQVAECTPRSSPLDPDVESSELLALPGIIVAPHPAPAGPTNFSVVKQASPGAAPNVLVSAPSIIMTDGSSHRLACDDGTRNETSSSEKGSGRTSSSSCVTSTTAGPVTPQRNSPYVPAPLMSSPSGQPHLTSFHTDLYGLIEIPRFKKRDLNLGIVRKDGSWLPLAWGMLWASSVGQTLFGVFFDVNVMYTLVQISQYPAYGTNTHQVWTFATIAYALCWATSFFIVWLGWEVGYEFWRKWSPHRPAIEPIYRSLPASLHLSLWSFDHFTFLTHIRLSALGTPHAMDILPETAHLIVQTVPGYLPLAARTAIVIAVLISFWDPEALVPGGNVVSAHRDPHFFLASSPGALAPYAKGVLLTFVVTVGVRTLLIFVSAIILWIYTLHPFGLGLAQEPGSPVTPTRDPASWNTPAKTWKEENELQCAWRDRARARIQNAFELCIIRSTPRTPEKKHEEPMTPTTPSHSLGPYATPVALPAHQTMNTAQNGALGPIWEESPQPPVRSPVPHSESYSPTLSPVVHRATTRHDQQDIIHGLGLCPSIAGVVAGASQMAEQCRERSLFSTEASSTTTASLPRALHLSNGTDLIETSGSGVVPSGNMHLAETSFVSRLQEPVTCRQLAGVILEEDKGNTDKVHCPSADQLEEPVESVVMSQTSPTSPISPHHSESSEEPVDFRRFPDDEATPPPRFRRPRTPMPPKPVTLTSSEAESDEEIEEIPARPAAPPSPEPKVKPRPKSKTDYVANDRMYQRASEAMRPENKKDTFYEPKPKDWTWRFDDKRFRGNESRRPWRPNGDPWILEQWRTADDVDRMLLVASPAELTAGEEDSNDAANVILTNMFIESGSMTQIEAYASYWKDYRGGTSIGEAIRMGVRFWSLREPPVTATVEELDDTPEPSPTATSSTGSVPSVTVADMPTWRRSVLEPAARREDPTTLRESVSDEVEEPLNTGLPTEDLTDMLDELPPGRYEFAELTDMGIIDDAKDMVELAPPHRPPLPVPGWYTFAELREMGFTSVDIGNAMGPRLGPHISTAASTPSPPPHQDDSPQTPPAPAVELFSQPTEACTSESRKRYTTTLDSAASGHEHITPLGLPMSQPASPTLPTAAPTSPVVSATAIGLRTSSLVPVPPEFGAVLFEVEPSSSSPDSSSSSPPSPPPLHQRTLSGGSGTGLPPLLELPEALNTTPVPLNFSALADSPTDHEHEQTLTDTLSRGRTISSSTSGTSSAQHRAHHLSGLDFFIHPDELPHPRTSHAGDASHAVLASPVLAAAFSQQLHSATTPIESVFSAPTRSYLSSPARSPTGASANVGLGVPRASSPGPNVAAFQTALATLTKNSVANGPQSSGTATPIPAHNRNGSATAAAQARFSRELQWADHRHSGEVQSLRMGLADLPCDQHQRHSGEVSSVRRTGDGLDDDHWSFHRASGEFVRDRRGEGDMPTPRDGRASMSSTMDAERE</sequence>
<dbReference type="Proteomes" id="UP000279236">
    <property type="component" value="Unassembled WGS sequence"/>
</dbReference>
<dbReference type="OrthoDB" id="2575061at2759"/>
<evidence type="ECO:0000256" key="1">
    <source>
        <dbReference type="SAM" id="MobiDB-lite"/>
    </source>
</evidence>
<keyword evidence="2" id="KW-1133">Transmembrane helix</keyword>
<feature type="transmembrane region" description="Helical" evidence="2">
    <location>
        <begin position="357"/>
        <end position="382"/>
    </location>
</feature>
<feature type="region of interest" description="Disordered" evidence="1">
    <location>
        <begin position="886"/>
        <end position="908"/>
    </location>
</feature>
<feature type="region of interest" description="Disordered" evidence="1">
    <location>
        <begin position="1077"/>
        <end position="1105"/>
    </location>
</feature>
<feature type="region of interest" description="Disordered" evidence="1">
    <location>
        <begin position="642"/>
        <end position="738"/>
    </location>
</feature>
<feature type="region of interest" description="Disordered" evidence="1">
    <location>
        <begin position="1332"/>
        <end position="1359"/>
    </location>
</feature>
<dbReference type="EMBL" id="RSCE01000005">
    <property type="protein sequence ID" value="RSH82696.1"/>
    <property type="molecule type" value="Genomic_DNA"/>
</dbReference>
<protein>
    <submittedName>
        <fullName evidence="3">Uncharacterized protein</fullName>
    </submittedName>
</protein>
<feature type="compositionally biased region" description="Basic and acidic residues" evidence="1">
    <location>
        <begin position="1405"/>
        <end position="1441"/>
    </location>
</feature>
<dbReference type="PANTHER" id="PTHR24216">
    <property type="entry name" value="PAXILLIN-RELATED"/>
    <property type="match status" value="1"/>
</dbReference>
<feature type="compositionally biased region" description="Polar residues" evidence="1">
    <location>
        <begin position="1332"/>
        <end position="1343"/>
    </location>
</feature>
<feature type="compositionally biased region" description="Basic and acidic residues" evidence="1">
    <location>
        <begin position="69"/>
        <end position="80"/>
    </location>
</feature>
<reference evidence="3 4" key="1">
    <citation type="submission" date="2018-11" db="EMBL/GenBank/DDBJ databases">
        <title>Genome sequence of Apiotrichum porosum DSM 27194.</title>
        <authorList>
            <person name="Aliyu H."/>
            <person name="Gorte O."/>
            <person name="Ochsenreither K."/>
        </authorList>
    </citation>
    <scope>NUCLEOTIDE SEQUENCE [LARGE SCALE GENOMIC DNA]</scope>
    <source>
        <strain evidence="3 4">DSM 27194</strain>
    </source>
</reference>
<feature type="region of interest" description="Disordered" evidence="1">
    <location>
        <begin position="68"/>
        <end position="123"/>
    </location>
</feature>
<name>A0A427XUR9_9TREE</name>
<evidence type="ECO:0000256" key="2">
    <source>
        <dbReference type="SAM" id="Phobius"/>
    </source>
</evidence>
<evidence type="ECO:0000313" key="4">
    <source>
        <dbReference type="Proteomes" id="UP000279236"/>
    </source>
</evidence>
<feature type="region of interest" description="Disordered" evidence="1">
    <location>
        <begin position="1017"/>
        <end position="1052"/>
    </location>
</feature>
<feature type="region of interest" description="Disordered" evidence="1">
    <location>
        <begin position="1392"/>
        <end position="1453"/>
    </location>
</feature>